<dbReference type="Pfam" id="PF11611">
    <property type="entry name" value="DUF4352"/>
    <property type="match status" value="1"/>
</dbReference>
<feature type="domain" description="DUF4352" evidence="4">
    <location>
        <begin position="143"/>
        <end position="218"/>
    </location>
</feature>
<evidence type="ECO:0000313" key="6">
    <source>
        <dbReference type="Proteomes" id="UP000321816"/>
    </source>
</evidence>
<dbReference type="InterPro" id="IPR029050">
    <property type="entry name" value="Immunoprotect_excell_Ig-like"/>
</dbReference>
<evidence type="ECO:0000256" key="1">
    <source>
        <dbReference type="ARBA" id="ARBA00022729"/>
    </source>
</evidence>
<gene>
    <name evidence="5" type="ORF">FTX54_016095</name>
</gene>
<name>A0AAJ8LSQ6_9BACI</name>
<dbReference type="EMBL" id="CP144914">
    <property type="protein sequence ID" value="WWD79893.1"/>
    <property type="molecule type" value="Genomic_DNA"/>
</dbReference>
<feature type="chain" id="PRO_5042517863" evidence="3">
    <location>
        <begin position="24"/>
        <end position="251"/>
    </location>
</feature>
<dbReference type="RefSeq" id="WP_187254455.1">
    <property type="nucleotide sequence ID" value="NZ_CP144914.1"/>
</dbReference>
<reference evidence="5 6" key="1">
    <citation type="submission" date="2024-01" db="EMBL/GenBank/DDBJ databases">
        <title>Complete Genome Sequence of Alkalicoccus halolimnae BZ-SZ-XJ29T, a Moderately Halophilic Bacterium Isolated from a Salt Lake.</title>
        <authorList>
            <person name="Zhao B."/>
        </authorList>
    </citation>
    <scope>NUCLEOTIDE SEQUENCE [LARGE SCALE GENOMIC DNA]</scope>
    <source>
        <strain evidence="5 6">BZ-SZ-XJ29</strain>
    </source>
</reference>
<sequence length="251" mass="27158">MKKFGIGLSIAALLTVAACGSEGANEAANADSESSNGNNEETSESNNDSSNEAEENDTENNSDNAEADEEAEEVNNEVNEDTEEVTDEVAEEGWETSVGETVENEGGTFTLHARQDDIDTAETGPVVMEIEQVNAASGELSPDLAAMMETENIEYVQMDITVENTGEEDITFYASQATIATSTGEQLESDMWMSDHIDGEMMSGTSHSGSFFFILENSNAEDIENVRITWSAPHDEDFNDIGEEVDIEVSF</sequence>
<evidence type="ECO:0000259" key="4">
    <source>
        <dbReference type="Pfam" id="PF11611"/>
    </source>
</evidence>
<dbReference type="KEGG" id="ahal:FTX54_016095"/>
<feature type="region of interest" description="Disordered" evidence="2">
    <location>
        <begin position="22"/>
        <end position="101"/>
    </location>
</feature>
<dbReference type="AlphaFoldDB" id="A0AAJ8LSQ6"/>
<evidence type="ECO:0000256" key="3">
    <source>
        <dbReference type="SAM" id="SignalP"/>
    </source>
</evidence>
<proteinExistence type="predicted"/>
<protein>
    <submittedName>
        <fullName evidence="5">DUF4352 domain-containing protein</fullName>
    </submittedName>
</protein>
<evidence type="ECO:0000256" key="2">
    <source>
        <dbReference type="SAM" id="MobiDB-lite"/>
    </source>
</evidence>
<keyword evidence="1 3" id="KW-0732">Signal</keyword>
<dbReference type="PROSITE" id="PS51257">
    <property type="entry name" value="PROKAR_LIPOPROTEIN"/>
    <property type="match status" value="1"/>
</dbReference>
<feature type="signal peptide" evidence="3">
    <location>
        <begin position="1"/>
        <end position="23"/>
    </location>
</feature>
<feature type="compositionally biased region" description="Low complexity" evidence="2">
    <location>
        <begin position="22"/>
        <end position="50"/>
    </location>
</feature>
<dbReference type="InterPro" id="IPR029051">
    <property type="entry name" value="DUF4352"/>
</dbReference>
<dbReference type="Proteomes" id="UP000321816">
    <property type="component" value="Chromosome"/>
</dbReference>
<organism evidence="5 6">
    <name type="scientific">Alkalicoccus halolimnae</name>
    <dbReference type="NCBI Taxonomy" id="1667239"/>
    <lineage>
        <taxon>Bacteria</taxon>
        <taxon>Bacillati</taxon>
        <taxon>Bacillota</taxon>
        <taxon>Bacilli</taxon>
        <taxon>Bacillales</taxon>
        <taxon>Bacillaceae</taxon>
        <taxon>Alkalicoccus</taxon>
    </lineage>
</organism>
<keyword evidence="6" id="KW-1185">Reference proteome</keyword>
<evidence type="ECO:0000313" key="5">
    <source>
        <dbReference type="EMBL" id="WWD79893.1"/>
    </source>
</evidence>
<dbReference type="Gene3D" id="2.60.40.1240">
    <property type="match status" value="1"/>
</dbReference>
<feature type="compositionally biased region" description="Acidic residues" evidence="2">
    <location>
        <begin position="51"/>
        <end position="94"/>
    </location>
</feature>
<accession>A0AAJ8LSQ6</accession>